<dbReference type="InterPro" id="IPR002083">
    <property type="entry name" value="MATH/TRAF_dom"/>
</dbReference>
<dbReference type="STRING" id="39946.B8AU02"/>
<dbReference type="PANTHER" id="PTHR26379">
    <property type="entry name" value="BTB/POZ AND MATH DOMAIN-CONTAINING PROTEIN 1"/>
    <property type="match status" value="1"/>
</dbReference>
<dbReference type="Pfam" id="PF22486">
    <property type="entry name" value="MATH_2"/>
    <property type="match status" value="1"/>
</dbReference>
<feature type="domain" description="MATH" evidence="1">
    <location>
        <begin position="23"/>
        <end position="109"/>
    </location>
</feature>
<dbReference type="InterPro" id="IPR008974">
    <property type="entry name" value="TRAF-like"/>
</dbReference>
<accession>B8AU02</accession>
<keyword evidence="3" id="KW-1185">Reference proteome</keyword>
<reference evidence="2 3" key="1">
    <citation type="journal article" date="2005" name="PLoS Biol.">
        <title>The genomes of Oryza sativa: a history of duplications.</title>
        <authorList>
            <person name="Yu J."/>
            <person name="Wang J."/>
            <person name="Lin W."/>
            <person name="Li S."/>
            <person name="Li H."/>
            <person name="Zhou J."/>
            <person name="Ni P."/>
            <person name="Dong W."/>
            <person name="Hu S."/>
            <person name="Zeng C."/>
            <person name="Zhang J."/>
            <person name="Zhang Y."/>
            <person name="Li R."/>
            <person name="Xu Z."/>
            <person name="Li S."/>
            <person name="Li X."/>
            <person name="Zheng H."/>
            <person name="Cong L."/>
            <person name="Lin L."/>
            <person name="Yin J."/>
            <person name="Geng J."/>
            <person name="Li G."/>
            <person name="Shi J."/>
            <person name="Liu J."/>
            <person name="Lv H."/>
            <person name="Li J."/>
            <person name="Wang J."/>
            <person name="Deng Y."/>
            <person name="Ran L."/>
            <person name="Shi X."/>
            <person name="Wang X."/>
            <person name="Wu Q."/>
            <person name="Li C."/>
            <person name="Ren X."/>
            <person name="Wang J."/>
            <person name="Wang X."/>
            <person name="Li D."/>
            <person name="Liu D."/>
            <person name="Zhang X."/>
            <person name="Ji Z."/>
            <person name="Zhao W."/>
            <person name="Sun Y."/>
            <person name="Zhang Z."/>
            <person name="Bao J."/>
            <person name="Han Y."/>
            <person name="Dong L."/>
            <person name="Ji J."/>
            <person name="Chen P."/>
            <person name="Wu S."/>
            <person name="Liu J."/>
            <person name="Xiao Y."/>
            <person name="Bu D."/>
            <person name="Tan J."/>
            <person name="Yang L."/>
            <person name="Ye C."/>
            <person name="Zhang J."/>
            <person name="Xu J."/>
            <person name="Zhou Y."/>
            <person name="Yu Y."/>
            <person name="Zhang B."/>
            <person name="Zhuang S."/>
            <person name="Wei H."/>
            <person name="Liu B."/>
            <person name="Lei M."/>
            <person name="Yu H."/>
            <person name="Li Y."/>
            <person name="Xu H."/>
            <person name="Wei S."/>
            <person name="He X."/>
            <person name="Fang L."/>
            <person name="Zhang Z."/>
            <person name="Zhang Y."/>
            <person name="Huang X."/>
            <person name="Su Z."/>
            <person name="Tong W."/>
            <person name="Li J."/>
            <person name="Tong Z."/>
            <person name="Li S."/>
            <person name="Ye J."/>
            <person name="Wang L."/>
            <person name="Fang L."/>
            <person name="Lei T."/>
            <person name="Chen C."/>
            <person name="Chen H."/>
            <person name="Xu Z."/>
            <person name="Li H."/>
            <person name="Huang H."/>
            <person name="Zhang F."/>
            <person name="Xu H."/>
            <person name="Li N."/>
            <person name="Zhao C."/>
            <person name="Li S."/>
            <person name="Dong L."/>
            <person name="Huang Y."/>
            <person name="Li L."/>
            <person name="Xi Y."/>
            <person name="Qi Q."/>
            <person name="Li W."/>
            <person name="Zhang B."/>
            <person name="Hu W."/>
            <person name="Zhang Y."/>
            <person name="Tian X."/>
            <person name="Jiao Y."/>
            <person name="Liang X."/>
            <person name="Jin J."/>
            <person name="Gao L."/>
            <person name="Zheng W."/>
            <person name="Hao B."/>
            <person name="Liu S."/>
            <person name="Wang W."/>
            <person name="Yuan L."/>
            <person name="Cao M."/>
            <person name="McDermott J."/>
            <person name="Samudrala R."/>
            <person name="Wang J."/>
            <person name="Wong G.K."/>
            <person name="Yang H."/>
        </authorList>
    </citation>
    <scope>NUCLEOTIDE SEQUENCE [LARGE SCALE GENOMIC DNA]</scope>
    <source>
        <strain evidence="3">cv. 93-11</strain>
    </source>
</reference>
<dbReference type="PANTHER" id="PTHR26379:SF187">
    <property type="entry name" value="OS07G0655300 PROTEIN"/>
    <property type="match status" value="1"/>
</dbReference>
<dbReference type="Gene3D" id="2.60.210.10">
    <property type="entry name" value="Apoptosis, Tumor Necrosis Factor Receptor Associated Protein 2, Chain A"/>
    <property type="match status" value="1"/>
</dbReference>
<sequence>MPTATGSRTPVRSASAVIADTESGQHHLKIDGYSRIKDELPTGSDIKSRSFRAGGHSWHLRYYPNGFNSDCAECISIFLQLDYNVMKRRESAVQVQLARPCQEAVVLQE</sequence>
<dbReference type="Gramene" id="BGIOSGA015076-TA">
    <property type="protein sequence ID" value="BGIOSGA015076-PA"/>
    <property type="gene ID" value="BGIOSGA015076"/>
</dbReference>
<gene>
    <name evidence="2" type="ORF">OsI_15954</name>
</gene>
<dbReference type="HOGENOM" id="CLU_2188318_0_0_1"/>
<dbReference type="InterPro" id="IPR045005">
    <property type="entry name" value="BPM1-6"/>
</dbReference>
<dbReference type="CDD" id="cd00121">
    <property type="entry name" value="MATH"/>
    <property type="match status" value="1"/>
</dbReference>
<evidence type="ECO:0000259" key="1">
    <source>
        <dbReference type="PROSITE" id="PS50144"/>
    </source>
</evidence>
<evidence type="ECO:0000313" key="3">
    <source>
        <dbReference type="Proteomes" id="UP000007015"/>
    </source>
</evidence>
<protein>
    <recommendedName>
        <fullName evidence="1">MATH domain-containing protein</fullName>
    </recommendedName>
</protein>
<dbReference type="SUPFAM" id="SSF49599">
    <property type="entry name" value="TRAF domain-like"/>
    <property type="match status" value="1"/>
</dbReference>
<evidence type="ECO:0000313" key="2">
    <source>
        <dbReference type="EMBL" id="EEC77303.1"/>
    </source>
</evidence>
<proteinExistence type="predicted"/>
<dbReference type="PROSITE" id="PS50144">
    <property type="entry name" value="MATH"/>
    <property type="match status" value="1"/>
</dbReference>
<name>B8AU02_ORYSI</name>
<dbReference type="EMBL" id="CM000129">
    <property type="protein sequence ID" value="EEC77303.1"/>
    <property type="molecule type" value="Genomic_DNA"/>
</dbReference>
<dbReference type="GO" id="GO:0016567">
    <property type="term" value="P:protein ubiquitination"/>
    <property type="evidence" value="ECO:0007669"/>
    <property type="project" value="InterPro"/>
</dbReference>
<dbReference type="AlphaFoldDB" id="B8AU02"/>
<dbReference type="Proteomes" id="UP000007015">
    <property type="component" value="Chromosome 4"/>
</dbReference>
<organism evidence="2 3">
    <name type="scientific">Oryza sativa subsp. indica</name>
    <name type="common">Rice</name>
    <dbReference type="NCBI Taxonomy" id="39946"/>
    <lineage>
        <taxon>Eukaryota</taxon>
        <taxon>Viridiplantae</taxon>
        <taxon>Streptophyta</taxon>
        <taxon>Embryophyta</taxon>
        <taxon>Tracheophyta</taxon>
        <taxon>Spermatophyta</taxon>
        <taxon>Magnoliopsida</taxon>
        <taxon>Liliopsida</taxon>
        <taxon>Poales</taxon>
        <taxon>Poaceae</taxon>
        <taxon>BOP clade</taxon>
        <taxon>Oryzoideae</taxon>
        <taxon>Oryzeae</taxon>
        <taxon>Oryzinae</taxon>
        <taxon>Oryza</taxon>
        <taxon>Oryza sativa</taxon>
    </lineage>
</organism>